<proteinExistence type="predicted"/>
<reference evidence="2 3" key="1">
    <citation type="submission" date="2023-07" db="EMBL/GenBank/DDBJ databases">
        <title>Genomic Encyclopedia of Type Strains, Phase IV (KMG-IV): sequencing the most valuable type-strain genomes for metagenomic binning, comparative biology and taxonomic classification.</title>
        <authorList>
            <person name="Goeker M."/>
        </authorList>
    </citation>
    <scope>NUCLEOTIDE SEQUENCE [LARGE SCALE GENOMIC DNA]</scope>
    <source>
        <strain evidence="2 3">DSM 16784</strain>
    </source>
</reference>
<feature type="chain" id="PRO_5047453844" evidence="1">
    <location>
        <begin position="27"/>
        <end position="116"/>
    </location>
</feature>
<keyword evidence="1" id="KW-0732">Signal</keyword>
<evidence type="ECO:0000313" key="2">
    <source>
        <dbReference type="EMBL" id="MDQ0361591.1"/>
    </source>
</evidence>
<evidence type="ECO:0000256" key="1">
    <source>
        <dbReference type="SAM" id="SignalP"/>
    </source>
</evidence>
<gene>
    <name evidence="2" type="ORF">J2S15_002341</name>
</gene>
<accession>A0ABU0E3W1</accession>
<dbReference type="EMBL" id="JAUSUR010000004">
    <property type="protein sequence ID" value="MDQ0361591.1"/>
    <property type="molecule type" value="Genomic_DNA"/>
</dbReference>
<comment type="caution">
    <text evidence="2">The sequence shown here is derived from an EMBL/GenBank/DDBJ whole genome shotgun (WGS) entry which is preliminary data.</text>
</comment>
<dbReference type="Proteomes" id="UP001230220">
    <property type="component" value="Unassembled WGS sequence"/>
</dbReference>
<protein>
    <submittedName>
        <fullName evidence="2">Uncharacterized protein</fullName>
    </submittedName>
</protein>
<evidence type="ECO:0000313" key="3">
    <source>
        <dbReference type="Proteomes" id="UP001230220"/>
    </source>
</evidence>
<name>A0ABU0E3W1_9FIRM</name>
<dbReference type="RefSeq" id="WP_307408455.1">
    <property type="nucleotide sequence ID" value="NZ_JAUSUR010000004.1"/>
</dbReference>
<organism evidence="2 3">
    <name type="scientific">Breznakia pachnodae</name>
    <dbReference type="NCBI Taxonomy" id="265178"/>
    <lineage>
        <taxon>Bacteria</taxon>
        <taxon>Bacillati</taxon>
        <taxon>Bacillota</taxon>
        <taxon>Erysipelotrichia</taxon>
        <taxon>Erysipelotrichales</taxon>
        <taxon>Erysipelotrichaceae</taxon>
        <taxon>Breznakia</taxon>
    </lineage>
</organism>
<keyword evidence="3" id="KW-1185">Reference proteome</keyword>
<sequence>MKKIKKVLSAGLALIIMFGMISSVSAATGFLQSTNKSGESYIGNNKNLQAWWNTSWNLNGDYLYAKLTGYGNQKRVYARLGTEGTTSAWYASSSKVASVQDVGPWGGSVFVRFDYK</sequence>
<feature type="signal peptide" evidence="1">
    <location>
        <begin position="1"/>
        <end position="26"/>
    </location>
</feature>